<proteinExistence type="predicted"/>
<dbReference type="InterPro" id="IPR006887">
    <property type="entry name" value="P4R3-like_central_dom"/>
</dbReference>
<dbReference type="VEuPathDB" id="CryptoDB:cubi_01052"/>
<comment type="caution">
    <text evidence="4">The sequence shown here is derived from an EMBL/GenBank/DDBJ whole genome shotgun (WGS) entry which is preliminary data.</text>
</comment>
<evidence type="ECO:0000259" key="3">
    <source>
        <dbReference type="Pfam" id="PF04802"/>
    </source>
</evidence>
<dbReference type="RefSeq" id="XP_028875401.1">
    <property type="nucleotide sequence ID" value="XM_029018064.1"/>
</dbReference>
<dbReference type="OrthoDB" id="27483at2759"/>
<gene>
    <name evidence="4" type="ORF">cubi_01052</name>
</gene>
<dbReference type="InterPro" id="IPR011993">
    <property type="entry name" value="PH-like_dom_sf"/>
</dbReference>
<name>A0A1J4MJ11_9CRYT</name>
<dbReference type="Proteomes" id="UP000186176">
    <property type="component" value="Unassembled WGS sequence"/>
</dbReference>
<evidence type="ECO:0000256" key="1">
    <source>
        <dbReference type="ARBA" id="ARBA00004123"/>
    </source>
</evidence>
<dbReference type="Gene3D" id="2.30.29.30">
    <property type="entry name" value="Pleckstrin-homology domain (PH domain)/Phosphotyrosine-binding domain (PTB)"/>
    <property type="match status" value="1"/>
</dbReference>
<comment type="subcellular location">
    <subcellularLocation>
        <location evidence="1">Nucleus</location>
    </subcellularLocation>
</comment>
<evidence type="ECO:0000256" key="2">
    <source>
        <dbReference type="ARBA" id="ARBA00023242"/>
    </source>
</evidence>
<dbReference type="PANTHER" id="PTHR23318:SF0">
    <property type="entry name" value="SERINE_THREONINE-PROTEIN PHOSPHATASE 4 REGULATORY SUBUNIT 3"/>
    <property type="match status" value="1"/>
</dbReference>
<reference evidence="4 5" key="1">
    <citation type="submission" date="2016-10" db="EMBL/GenBank/DDBJ databases">
        <title>Reductive evolution of mitochondrial metabolism and differential evolution of invasion-related proteins in Cryptosporidium.</title>
        <authorList>
            <person name="Liu S."/>
            <person name="Roellig D.M."/>
            <person name="Guo Y."/>
            <person name="Li N."/>
            <person name="Frace M.A."/>
            <person name="Tang K."/>
            <person name="Zhang L."/>
            <person name="Feng Y."/>
            <person name="Xiao L."/>
        </authorList>
    </citation>
    <scope>NUCLEOTIDE SEQUENCE [LARGE SCALE GENOMIC DNA]</scope>
    <source>
        <strain evidence="4">39726</strain>
    </source>
</reference>
<sequence length="871" mass="101414">MTISESESIKNISVPEHKAYCFNSWPLEYRRVKLYEVNPENGNWIDCGTGFLKLNKGNDKFNLVVLSDEDPNFGKEIHSQRKNTGDLLEIDNIVKLVNTPIDLNREYCHQKESIITWQDGLNSDLYRALSFQHSESCNSIWSIITSLVPHLCVDLLEGELPEESTNYMVLDRPTSNNIDQIIDDLELDSNILNSENIVMDVLSREFLDSLFNLMEEFEQNSDIIGLHKIFQVIRRIIVLYSSFNEVFETLLSDEYYLKFFKACEYDESLENYKIKFSHKKFLENVKFHSVVPLPEVRTIHLNYRLMYLRDVVMPRHLDEQSLQKIATIINNNFSSIISMIITTSDIWKYLKENIQKNFLVAKFIHAVLTVLKQNPLLSVYERHQVFIHLKANNILSEFYGYLNENCIGAKQMLELSSSNDVCKNISSNADLSLLYYSNIMPIDLAVEVYSMVCEINPGLLRHAIHESTSQYFKVHKETNLHSSEIGENLYIDSGIQRNPEESLEEVVNLSNGSNNFHSLWATLCEIFINSRSESVQVQICTIFKRILDPKTMDVPERDDSLSLFYDMGILDKLIDNLLNESRIFTEFNPLYSARVLFCDILATCVQEHNYRIKYKILQNQLPQKLLRIATRPFHKIFSISVVKFLRTCLGTRDDFYYRLFTKYDIFKYIFLIMGQLKVPRNRGEGSILESVIIEMLDFICRNNIQLIMKYLLENYIIVIRNLNFKASKGSKCRVFSRILESFSAMSKAASSVNSCEEMSLNILSSANTDLNMTAEQNEKSSHLIYEKRKAQKQKFQCLDRLSSSVGSFNSNIMKETEDLKPKTVDQIDVIPKKEVSEIFENDFDSFHKYNNEQEKRLIRRKKIEIQLKLSL</sequence>
<dbReference type="GeneID" id="39977843"/>
<keyword evidence="5" id="KW-1185">Reference proteome</keyword>
<dbReference type="EMBL" id="LRBP01000012">
    <property type="protein sequence ID" value="OII74208.1"/>
    <property type="molecule type" value="Genomic_DNA"/>
</dbReference>
<dbReference type="GO" id="GO:0030289">
    <property type="term" value="C:protein phosphatase 4 complex"/>
    <property type="evidence" value="ECO:0007669"/>
    <property type="project" value="TreeGrafter"/>
</dbReference>
<keyword evidence="2" id="KW-0539">Nucleus</keyword>
<accession>A0A1J4MJ11</accession>
<evidence type="ECO:0000313" key="5">
    <source>
        <dbReference type="Proteomes" id="UP000186176"/>
    </source>
</evidence>
<dbReference type="AlphaFoldDB" id="A0A1J4MJ11"/>
<protein>
    <recommendedName>
        <fullName evidence="3">Serine/threonine-protein phosphatase 4 regulatory subunit 3-like central domain-containing protein</fullName>
    </recommendedName>
</protein>
<dbReference type="InterPro" id="IPR051137">
    <property type="entry name" value="PP4R3-like"/>
</dbReference>
<dbReference type="GO" id="GO:0072542">
    <property type="term" value="F:protein phosphatase activator activity"/>
    <property type="evidence" value="ECO:0007669"/>
    <property type="project" value="TreeGrafter"/>
</dbReference>
<dbReference type="PANTHER" id="PTHR23318">
    <property type="entry name" value="ATP SYNTHASE GAMMA-RELATED"/>
    <property type="match status" value="1"/>
</dbReference>
<feature type="domain" description="Serine/threonine-protein phosphatase 4 regulatory subunit 3-like central" evidence="3">
    <location>
        <begin position="189"/>
        <end position="723"/>
    </location>
</feature>
<dbReference type="SUPFAM" id="SSF50729">
    <property type="entry name" value="PH domain-like"/>
    <property type="match status" value="1"/>
</dbReference>
<dbReference type="Pfam" id="PF04802">
    <property type="entry name" value="PP4R3"/>
    <property type="match status" value="1"/>
</dbReference>
<organism evidence="4 5">
    <name type="scientific">Cryptosporidium ubiquitum</name>
    <dbReference type="NCBI Taxonomy" id="857276"/>
    <lineage>
        <taxon>Eukaryota</taxon>
        <taxon>Sar</taxon>
        <taxon>Alveolata</taxon>
        <taxon>Apicomplexa</taxon>
        <taxon>Conoidasida</taxon>
        <taxon>Coccidia</taxon>
        <taxon>Eucoccidiorida</taxon>
        <taxon>Eimeriorina</taxon>
        <taxon>Cryptosporidiidae</taxon>
        <taxon>Cryptosporidium</taxon>
    </lineage>
</organism>
<dbReference type="GO" id="GO:0005654">
    <property type="term" value="C:nucleoplasm"/>
    <property type="evidence" value="ECO:0007669"/>
    <property type="project" value="TreeGrafter"/>
</dbReference>
<evidence type="ECO:0000313" key="4">
    <source>
        <dbReference type="EMBL" id="OII74208.1"/>
    </source>
</evidence>